<dbReference type="Proteomes" id="UP000299102">
    <property type="component" value="Unassembled WGS sequence"/>
</dbReference>
<evidence type="ECO:0000313" key="2">
    <source>
        <dbReference type="Proteomes" id="UP000299102"/>
    </source>
</evidence>
<keyword evidence="2" id="KW-1185">Reference proteome</keyword>
<evidence type="ECO:0000313" key="1">
    <source>
        <dbReference type="EMBL" id="GBP23776.1"/>
    </source>
</evidence>
<dbReference type="EMBL" id="BGZK01000153">
    <property type="protein sequence ID" value="GBP23776.1"/>
    <property type="molecule type" value="Genomic_DNA"/>
</dbReference>
<reference evidence="1 2" key="1">
    <citation type="journal article" date="2019" name="Commun. Biol.">
        <title>The bagworm genome reveals a unique fibroin gene that provides high tensile strength.</title>
        <authorList>
            <person name="Kono N."/>
            <person name="Nakamura H."/>
            <person name="Ohtoshi R."/>
            <person name="Tomita M."/>
            <person name="Numata K."/>
            <person name="Arakawa K."/>
        </authorList>
    </citation>
    <scope>NUCLEOTIDE SEQUENCE [LARGE SCALE GENOMIC DNA]</scope>
</reference>
<organism evidence="1 2">
    <name type="scientific">Eumeta variegata</name>
    <name type="common">Bagworm moth</name>
    <name type="synonym">Eumeta japonica</name>
    <dbReference type="NCBI Taxonomy" id="151549"/>
    <lineage>
        <taxon>Eukaryota</taxon>
        <taxon>Metazoa</taxon>
        <taxon>Ecdysozoa</taxon>
        <taxon>Arthropoda</taxon>
        <taxon>Hexapoda</taxon>
        <taxon>Insecta</taxon>
        <taxon>Pterygota</taxon>
        <taxon>Neoptera</taxon>
        <taxon>Endopterygota</taxon>
        <taxon>Lepidoptera</taxon>
        <taxon>Glossata</taxon>
        <taxon>Ditrysia</taxon>
        <taxon>Tineoidea</taxon>
        <taxon>Psychidae</taxon>
        <taxon>Oiketicinae</taxon>
        <taxon>Eumeta</taxon>
    </lineage>
</organism>
<proteinExistence type="predicted"/>
<name>A0A4C1UCW6_EUMVA</name>
<protein>
    <submittedName>
        <fullName evidence="1">Uncharacterized protein</fullName>
    </submittedName>
</protein>
<gene>
    <name evidence="1" type="ORF">EVAR_13733_1</name>
</gene>
<accession>A0A4C1UCW6</accession>
<sequence length="93" mass="10399">MIEPTLCTKRVKTFRAACAPRFFMSADAWNSLGLHGGEDITFRAPALGPARASMDKHENFTLFERVAYEVIERVVRSSVPRRGPAGACRHRAH</sequence>
<dbReference type="AlphaFoldDB" id="A0A4C1UCW6"/>
<comment type="caution">
    <text evidence="1">The sequence shown here is derived from an EMBL/GenBank/DDBJ whole genome shotgun (WGS) entry which is preliminary data.</text>
</comment>